<reference evidence="4 6" key="1">
    <citation type="submission" date="2020-01" db="EMBL/GenBank/DDBJ databases">
        <title>the WGS Modestobacter muralis CPCC 204518.</title>
        <authorList>
            <person name="Jiang Z."/>
        </authorList>
    </citation>
    <scope>NUCLEOTIDE SEQUENCE [LARGE SCALE GENOMIC DNA]</scope>
    <source>
        <strain evidence="4 6">DSM 100205</strain>
    </source>
</reference>
<name>A0A6P0HDZ9_9ACTN</name>
<dbReference type="SUPFAM" id="SSF49899">
    <property type="entry name" value="Concanavalin A-like lectins/glucanases"/>
    <property type="match status" value="1"/>
</dbReference>
<accession>A0A6P0HDZ9</accession>
<feature type="domain" description="GH16" evidence="3">
    <location>
        <begin position="44"/>
        <end position="288"/>
    </location>
</feature>
<protein>
    <submittedName>
        <fullName evidence="5">Glycoside hydrolase family 16 protein</fullName>
    </submittedName>
</protein>
<dbReference type="EMBL" id="JAAGWB010000067">
    <property type="protein sequence ID" value="NEN53349.1"/>
    <property type="molecule type" value="Genomic_DNA"/>
</dbReference>
<feature type="chain" id="PRO_5033558379" evidence="2">
    <location>
        <begin position="32"/>
        <end position="288"/>
    </location>
</feature>
<feature type="signal peptide" evidence="2">
    <location>
        <begin position="1"/>
        <end position="31"/>
    </location>
</feature>
<dbReference type="GO" id="GO:0005975">
    <property type="term" value="P:carbohydrate metabolic process"/>
    <property type="evidence" value="ECO:0007669"/>
    <property type="project" value="InterPro"/>
</dbReference>
<evidence type="ECO:0000313" key="6">
    <source>
        <dbReference type="Proteomes" id="UP000468828"/>
    </source>
</evidence>
<dbReference type="GO" id="GO:0004553">
    <property type="term" value="F:hydrolase activity, hydrolyzing O-glycosyl compounds"/>
    <property type="evidence" value="ECO:0007669"/>
    <property type="project" value="InterPro"/>
</dbReference>
<feature type="region of interest" description="Disordered" evidence="1">
    <location>
        <begin position="35"/>
        <end position="54"/>
    </location>
</feature>
<keyword evidence="5" id="KW-0378">Hydrolase</keyword>
<dbReference type="AlphaFoldDB" id="A0A6P0HDZ9"/>
<sequence length="288" mass="31123">MPWPSSHRGRRAPASVVGLLVVLTACTPGAAAPIAAPSSAVPPATTTTAPDPAAPVTDLPGWTLQLHEDFTTDAALGDFDSVYPGWAAYDGYRDTSRVNGRPLESQGRYASDTTTTVHDGTADMEVHTEGVTPQVMALTPGPAQVGQLYGRYSIRVRSDRAADFKFAFLLWPVSEQWAQGELDFPEATLGDDVYGYAHDVTGDPSRNAWSVRTGSDMSSWHTATIEWEPGRVTYVLDDLSWTTTDPAAVPTHPMRPVVQVETQVTAQPPDPAVRAHVLVDWIAVWSRD</sequence>
<reference evidence="5 7" key="2">
    <citation type="submission" date="2020-02" db="EMBL/GenBank/DDBJ databases">
        <title>The WGS of Modestobacter muralis DSM 100205.</title>
        <authorList>
            <person name="Jiang Z."/>
        </authorList>
    </citation>
    <scope>NUCLEOTIDE SEQUENCE [LARGE SCALE GENOMIC DNA]</scope>
    <source>
        <strain evidence="5 7">DSM 100205</strain>
    </source>
</reference>
<keyword evidence="2" id="KW-0732">Signal</keyword>
<dbReference type="PROSITE" id="PS51762">
    <property type="entry name" value="GH16_2"/>
    <property type="match status" value="1"/>
</dbReference>
<evidence type="ECO:0000256" key="2">
    <source>
        <dbReference type="SAM" id="SignalP"/>
    </source>
</evidence>
<dbReference type="Gene3D" id="2.60.120.200">
    <property type="match status" value="1"/>
</dbReference>
<dbReference type="EMBL" id="JAAGWH010000064">
    <property type="protein sequence ID" value="NEK96449.1"/>
    <property type="molecule type" value="Genomic_DNA"/>
</dbReference>
<dbReference type="InterPro" id="IPR000757">
    <property type="entry name" value="Beta-glucanase-like"/>
</dbReference>
<keyword evidence="6" id="KW-1185">Reference proteome</keyword>
<evidence type="ECO:0000313" key="5">
    <source>
        <dbReference type="EMBL" id="NEN53349.1"/>
    </source>
</evidence>
<dbReference type="RefSeq" id="WP_163613143.1">
    <property type="nucleotide sequence ID" value="NZ_JAAGWB010000067.1"/>
</dbReference>
<evidence type="ECO:0000259" key="3">
    <source>
        <dbReference type="PROSITE" id="PS51762"/>
    </source>
</evidence>
<dbReference type="InterPro" id="IPR013320">
    <property type="entry name" value="ConA-like_dom_sf"/>
</dbReference>
<comment type="caution">
    <text evidence="5">The sequence shown here is derived from an EMBL/GenBank/DDBJ whole genome shotgun (WGS) entry which is preliminary data.</text>
</comment>
<evidence type="ECO:0000313" key="7">
    <source>
        <dbReference type="Proteomes" id="UP000471152"/>
    </source>
</evidence>
<dbReference type="Proteomes" id="UP000468828">
    <property type="component" value="Unassembled WGS sequence"/>
</dbReference>
<gene>
    <name evidence="5" type="ORF">G3R41_20805</name>
    <name evidence="4" type="ORF">GCU67_20090</name>
</gene>
<proteinExistence type="predicted"/>
<organism evidence="5 7">
    <name type="scientific">Modestobacter muralis</name>
    <dbReference type="NCBI Taxonomy" id="1608614"/>
    <lineage>
        <taxon>Bacteria</taxon>
        <taxon>Bacillati</taxon>
        <taxon>Actinomycetota</taxon>
        <taxon>Actinomycetes</taxon>
        <taxon>Geodermatophilales</taxon>
        <taxon>Geodermatophilaceae</taxon>
        <taxon>Modestobacter</taxon>
    </lineage>
</organism>
<evidence type="ECO:0000256" key="1">
    <source>
        <dbReference type="SAM" id="MobiDB-lite"/>
    </source>
</evidence>
<evidence type="ECO:0000313" key="4">
    <source>
        <dbReference type="EMBL" id="NEK96449.1"/>
    </source>
</evidence>
<dbReference type="Proteomes" id="UP000471152">
    <property type="component" value="Unassembled WGS sequence"/>
</dbReference>
<dbReference type="CDD" id="cd00413">
    <property type="entry name" value="Glyco_hydrolase_16"/>
    <property type="match status" value="1"/>
</dbReference>
<dbReference type="Pfam" id="PF00722">
    <property type="entry name" value="Glyco_hydro_16"/>
    <property type="match status" value="1"/>
</dbReference>